<evidence type="ECO:0000256" key="1">
    <source>
        <dbReference type="ARBA" id="ARBA00004370"/>
    </source>
</evidence>
<dbReference type="InterPro" id="IPR000711">
    <property type="entry name" value="ATPase_OSCP/dsu"/>
</dbReference>
<keyword evidence="4" id="KW-0406">Ion transport</keyword>
<name>A0A916LFQ2_MYCTX</name>
<comment type="caution">
    <text evidence="7">The sequence shown here is derived from an EMBL/GenBank/DDBJ whole genome shotgun (WGS) entry which is preliminary data.</text>
</comment>
<dbReference type="EC" id="3.6.3.14" evidence="7"/>
<evidence type="ECO:0000313" key="7">
    <source>
        <dbReference type="EMBL" id="COZ62465.1"/>
    </source>
</evidence>
<keyword evidence="2" id="KW-0813">Transport</keyword>
<dbReference type="EMBL" id="CSBK01002235">
    <property type="protein sequence ID" value="COZ62465.1"/>
    <property type="molecule type" value="Genomic_DNA"/>
</dbReference>
<keyword evidence="7" id="KW-0378">Hydrolase</keyword>
<dbReference type="GO" id="GO:0016787">
    <property type="term" value="F:hydrolase activity"/>
    <property type="evidence" value="ECO:0007669"/>
    <property type="project" value="UniProtKB-KW"/>
</dbReference>
<keyword evidence="6" id="KW-0066">ATP synthesis</keyword>
<evidence type="ECO:0000313" key="8">
    <source>
        <dbReference type="Proteomes" id="UP000039021"/>
    </source>
</evidence>
<evidence type="ECO:0000256" key="6">
    <source>
        <dbReference type="ARBA" id="ARBA00023310"/>
    </source>
</evidence>
<protein>
    <submittedName>
        <fullName evidence="7">F0F1 ATP synthase subunit delta</fullName>
        <ecNumber evidence="7">3.6.3.14</ecNumber>
    </submittedName>
</protein>
<proteinExistence type="predicted"/>
<accession>A0A916LFQ2</accession>
<evidence type="ECO:0000256" key="3">
    <source>
        <dbReference type="ARBA" id="ARBA00022781"/>
    </source>
</evidence>
<dbReference type="GO" id="GO:0016020">
    <property type="term" value="C:membrane"/>
    <property type="evidence" value="ECO:0007669"/>
    <property type="project" value="UniProtKB-SubCell"/>
</dbReference>
<dbReference type="GO" id="GO:0046933">
    <property type="term" value="F:proton-transporting ATP synthase activity, rotational mechanism"/>
    <property type="evidence" value="ECO:0007669"/>
    <property type="project" value="InterPro"/>
</dbReference>
<organism evidence="7 8">
    <name type="scientific">Mycobacterium tuberculosis</name>
    <dbReference type="NCBI Taxonomy" id="1773"/>
    <lineage>
        <taxon>Bacteria</taxon>
        <taxon>Bacillati</taxon>
        <taxon>Actinomycetota</taxon>
        <taxon>Actinomycetes</taxon>
        <taxon>Mycobacteriales</taxon>
        <taxon>Mycobacteriaceae</taxon>
        <taxon>Mycobacterium</taxon>
        <taxon>Mycobacterium tuberculosis complex</taxon>
    </lineage>
</organism>
<keyword evidence="3" id="KW-0375">Hydrogen ion transport</keyword>
<evidence type="ECO:0000256" key="4">
    <source>
        <dbReference type="ARBA" id="ARBA00023065"/>
    </source>
</evidence>
<dbReference type="PRINTS" id="PR00125">
    <property type="entry name" value="ATPASEDELTA"/>
</dbReference>
<evidence type="ECO:0000256" key="5">
    <source>
        <dbReference type="ARBA" id="ARBA00023136"/>
    </source>
</evidence>
<dbReference type="Pfam" id="PF00213">
    <property type="entry name" value="OSCP"/>
    <property type="match status" value="1"/>
</dbReference>
<evidence type="ECO:0000256" key="2">
    <source>
        <dbReference type="ARBA" id="ARBA00022448"/>
    </source>
</evidence>
<dbReference type="AlphaFoldDB" id="A0A916LFQ2"/>
<dbReference type="Proteomes" id="UP000039021">
    <property type="component" value="Unassembled WGS sequence"/>
</dbReference>
<sequence length="50" mass="5184">MLSRIYGHPVTVQLHIDAALLGGLSIAVGDEVIDGTLSSRLAAAEARLPD</sequence>
<reference evidence="8" key="1">
    <citation type="submission" date="2015-03" db="EMBL/GenBank/DDBJ databases">
        <authorList>
            <consortium name="Pathogen Informatics"/>
        </authorList>
    </citation>
    <scope>NUCLEOTIDE SEQUENCE [LARGE SCALE GENOMIC DNA]</scope>
    <source>
        <strain evidence="8">N09902308</strain>
    </source>
</reference>
<keyword evidence="5" id="KW-0472">Membrane</keyword>
<comment type="subcellular location">
    <subcellularLocation>
        <location evidence="1">Membrane</location>
    </subcellularLocation>
</comment>
<gene>
    <name evidence="7" type="primary">atpFH</name>
    <name evidence="7" type="ORF">ERS007739_03964</name>
</gene>